<evidence type="ECO:0000313" key="2">
    <source>
        <dbReference type="EMBL" id="MEQ2287958.1"/>
    </source>
</evidence>
<protein>
    <submittedName>
        <fullName evidence="2">Uncharacterized protein</fullName>
    </submittedName>
</protein>
<keyword evidence="3" id="KW-1185">Reference proteome</keyword>
<dbReference type="Proteomes" id="UP001469553">
    <property type="component" value="Unassembled WGS sequence"/>
</dbReference>
<reference evidence="2 3" key="1">
    <citation type="submission" date="2021-06" db="EMBL/GenBank/DDBJ databases">
        <authorList>
            <person name="Palmer J.M."/>
        </authorList>
    </citation>
    <scope>NUCLEOTIDE SEQUENCE [LARGE SCALE GENOMIC DNA]</scope>
    <source>
        <strain evidence="2 3">AS_MEX2019</strain>
        <tissue evidence="2">Muscle</tissue>
    </source>
</reference>
<name>A0ABV0Y329_9TELE</name>
<accession>A0ABV0Y329</accession>
<sequence>MTENEGILKNTELNPDCTGTLGPRLLTGLFLKKHSTISAYLEGFCFAKSPGQLKSLPALSDLLEHPKMPSHHIPPERPRTETDPYRRRIKMKETSSNTSAPWLEQKKADHSIVPDQVPVHITVADRQDIHQALR</sequence>
<gene>
    <name evidence="2" type="ORF">AMECASPLE_018103</name>
</gene>
<evidence type="ECO:0000313" key="3">
    <source>
        <dbReference type="Proteomes" id="UP001469553"/>
    </source>
</evidence>
<dbReference type="EMBL" id="JAHRIP010020201">
    <property type="protein sequence ID" value="MEQ2287958.1"/>
    <property type="molecule type" value="Genomic_DNA"/>
</dbReference>
<organism evidence="2 3">
    <name type="scientific">Ameca splendens</name>
    <dbReference type="NCBI Taxonomy" id="208324"/>
    <lineage>
        <taxon>Eukaryota</taxon>
        <taxon>Metazoa</taxon>
        <taxon>Chordata</taxon>
        <taxon>Craniata</taxon>
        <taxon>Vertebrata</taxon>
        <taxon>Euteleostomi</taxon>
        <taxon>Actinopterygii</taxon>
        <taxon>Neopterygii</taxon>
        <taxon>Teleostei</taxon>
        <taxon>Neoteleostei</taxon>
        <taxon>Acanthomorphata</taxon>
        <taxon>Ovalentaria</taxon>
        <taxon>Atherinomorphae</taxon>
        <taxon>Cyprinodontiformes</taxon>
        <taxon>Goodeidae</taxon>
        <taxon>Ameca</taxon>
    </lineage>
</organism>
<evidence type="ECO:0000256" key="1">
    <source>
        <dbReference type="SAM" id="MobiDB-lite"/>
    </source>
</evidence>
<comment type="caution">
    <text evidence="2">The sequence shown here is derived from an EMBL/GenBank/DDBJ whole genome shotgun (WGS) entry which is preliminary data.</text>
</comment>
<proteinExistence type="predicted"/>
<feature type="region of interest" description="Disordered" evidence="1">
    <location>
        <begin position="65"/>
        <end position="84"/>
    </location>
</feature>